<dbReference type="SUPFAM" id="SSF50129">
    <property type="entry name" value="GroES-like"/>
    <property type="match status" value="1"/>
</dbReference>
<comment type="caution">
    <text evidence="1">The sequence shown here is derived from an EMBL/GenBank/DDBJ whole genome shotgun (WGS) entry which is preliminary data.</text>
</comment>
<sequence>MPYPETFTGFQAPNADEWTKFAMRSWNPRPPEDLDVDVKLECCSVCSSDMHTINGEVGDLPIHLPYGFIATEMTFDLIINTVNSSDGFELNKYLSLLDVHGRWNLVGLPGGSGMTLANQNFVRNVCYMGTTRLGSHKEMLEMFST</sequence>
<reference evidence="1" key="1">
    <citation type="submission" date="2022-07" db="EMBL/GenBank/DDBJ databases">
        <title>Taxonomy of Aspergillus series Nigri: significant species reduction supported by multi-species coalescent approaches.</title>
        <authorList>
            <person name="Bian C."/>
            <person name="Kusuya Y."/>
            <person name="Sklenar F."/>
            <person name="D'hooge E."/>
            <person name="Yaguchi T."/>
            <person name="Takahashi H."/>
            <person name="Hubka V."/>
        </authorList>
    </citation>
    <scope>NUCLEOTIDE SEQUENCE</scope>
    <source>
        <strain evidence="1">CBS 733.88</strain>
    </source>
</reference>
<dbReference type="EMBL" id="BROQ01000017">
    <property type="protein sequence ID" value="GKZ19140.1"/>
    <property type="molecule type" value="Genomic_DNA"/>
</dbReference>
<dbReference type="Proteomes" id="UP001143548">
    <property type="component" value="Unassembled WGS sequence"/>
</dbReference>
<evidence type="ECO:0000313" key="2">
    <source>
        <dbReference type="Proteomes" id="UP001143548"/>
    </source>
</evidence>
<name>A0A9W5YKH6_9EURO</name>
<accession>A0A9W5YKH6</accession>
<protein>
    <submittedName>
        <fullName evidence="1">Uncharacterized protein</fullName>
    </submittedName>
</protein>
<dbReference type="Gene3D" id="3.40.50.720">
    <property type="entry name" value="NAD(P)-binding Rossmann-like Domain"/>
    <property type="match status" value="1"/>
</dbReference>
<proteinExistence type="predicted"/>
<dbReference type="InterPro" id="IPR011032">
    <property type="entry name" value="GroES-like_sf"/>
</dbReference>
<evidence type="ECO:0000313" key="1">
    <source>
        <dbReference type="EMBL" id="GKZ19140.1"/>
    </source>
</evidence>
<gene>
    <name evidence="1" type="ORF">AbraCBS73388_003302</name>
</gene>
<dbReference type="AlphaFoldDB" id="A0A9W5YKH6"/>
<dbReference type="Gene3D" id="3.90.180.10">
    <property type="entry name" value="Medium-chain alcohol dehydrogenases, catalytic domain"/>
    <property type="match status" value="2"/>
</dbReference>
<organism evidence="1 2">
    <name type="scientific">Aspergillus brasiliensis</name>
    <dbReference type="NCBI Taxonomy" id="319629"/>
    <lineage>
        <taxon>Eukaryota</taxon>
        <taxon>Fungi</taxon>
        <taxon>Dikarya</taxon>
        <taxon>Ascomycota</taxon>
        <taxon>Pezizomycotina</taxon>
        <taxon>Eurotiomycetes</taxon>
        <taxon>Eurotiomycetidae</taxon>
        <taxon>Eurotiales</taxon>
        <taxon>Aspergillaceae</taxon>
        <taxon>Aspergillus</taxon>
        <taxon>Aspergillus subgen. Circumdati</taxon>
    </lineage>
</organism>